<dbReference type="Proteomes" id="UP000305948">
    <property type="component" value="Unassembled WGS sequence"/>
</dbReference>
<dbReference type="AlphaFoldDB" id="A0A5C3NIX9"/>
<accession>A0A5C3NIX9</accession>
<organism evidence="3 4">
    <name type="scientific">Heliocybe sulcata</name>
    <dbReference type="NCBI Taxonomy" id="5364"/>
    <lineage>
        <taxon>Eukaryota</taxon>
        <taxon>Fungi</taxon>
        <taxon>Dikarya</taxon>
        <taxon>Basidiomycota</taxon>
        <taxon>Agaricomycotina</taxon>
        <taxon>Agaricomycetes</taxon>
        <taxon>Gloeophyllales</taxon>
        <taxon>Gloeophyllaceae</taxon>
        <taxon>Heliocybe</taxon>
    </lineage>
</organism>
<dbReference type="SUPFAM" id="SSF53474">
    <property type="entry name" value="alpha/beta-Hydrolases"/>
    <property type="match status" value="1"/>
</dbReference>
<feature type="region of interest" description="Disordered" evidence="1">
    <location>
        <begin position="1"/>
        <end position="32"/>
    </location>
</feature>
<feature type="compositionally biased region" description="Basic and acidic residues" evidence="1">
    <location>
        <begin position="284"/>
        <end position="296"/>
    </location>
</feature>
<dbReference type="PANTHER" id="PTHR33840:SF2">
    <property type="entry name" value="TLE1 PHOSPHOLIPASE DOMAIN-CONTAINING PROTEIN"/>
    <property type="match status" value="1"/>
</dbReference>
<proteinExistence type="predicted"/>
<keyword evidence="4" id="KW-1185">Reference proteome</keyword>
<dbReference type="EMBL" id="ML213503">
    <property type="protein sequence ID" value="TFK56426.1"/>
    <property type="molecule type" value="Genomic_DNA"/>
</dbReference>
<evidence type="ECO:0000259" key="2">
    <source>
        <dbReference type="Pfam" id="PF09994"/>
    </source>
</evidence>
<dbReference type="InterPro" id="IPR029058">
    <property type="entry name" value="AB_hydrolase_fold"/>
</dbReference>
<dbReference type="OrthoDB" id="3162439at2759"/>
<reference evidence="3 4" key="1">
    <citation type="journal article" date="2019" name="Nat. Ecol. Evol.">
        <title>Megaphylogeny resolves global patterns of mushroom evolution.</title>
        <authorList>
            <person name="Varga T."/>
            <person name="Krizsan K."/>
            <person name="Foldi C."/>
            <person name="Dima B."/>
            <person name="Sanchez-Garcia M."/>
            <person name="Sanchez-Ramirez S."/>
            <person name="Szollosi G.J."/>
            <person name="Szarkandi J.G."/>
            <person name="Papp V."/>
            <person name="Albert L."/>
            <person name="Andreopoulos W."/>
            <person name="Angelini C."/>
            <person name="Antonin V."/>
            <person name="Barry K.W."/>
            <person name="Bougher N.L."/>
            <person name="Buchanan P."/>
            <person name="Buyck B."/>
            <person name="Bense V."/>
            <person name="Catcheside P."/>
            <person name="Chovatia M."/>
            <person name="Cooper J."/>
            <person name="Damon W."/>
            <person name="Desjardin D."/>
            <person name="Finy P."/>
            <person name="Geml J."/>
            <person name="Haridas S."/>
            <person name="Hughes K."/>
            <person name="Justo A."/>
            <person name="Karasinski D."/>
            <person name="Kautmanova I."/>
            <person name="Kiss B."/>
            <person name="Kocsube S."/>
            <person name="Kotiranta H."/>
            <person name="LaButti K.M."/>
            <person name="Lechner B.E."/>
            <person name="Liimatainen K."/>
            <person name="Lipzen A."/>
            <person name="Lukacs Z."/>
            <person name="Mihaltcheva S."/>
            <person name="Morgado L.N."/>
            <person name="Niskanen T."/>
            <person name="Noordeloos M.E."/>
            <person name="Ohm R.A."/>
            <person name="Ortiz-Santana B."/>
            <person name="Ovrebo C."/>
            <person name="Racz N."/>
            <person name="Riley R."/>
            <person name="Savchenko A."/>
            <person name="Shiryaev A."/>
            <person name="Soop K."/>
            <person name="Spirin V."/>
            <person name="Szebenyi C."/>
            <person name="Tomsovsky M."/>
            <person name="Tulloss R.E."/>
            <person name="Uehling J."/>
            <person name="Grigoriev I.V."/>
            <person name="Vagvolgyi C."/>
            <person name="Papp T."/>
            <person name="Martin F.M."/>
            <person name="Miettinen O."/>
            <person name="Hibbett D.S."/>
            <person name="Nagy L.G."/>
        </authorList>
    </citation>
    <scope>NUCLEOTIDE SEQUENCE [LARGE SCALE GENOMIC DNA]</scope>
    <source>
        <strain evidence="3 4">OMC1185</strain>
    </source>
</reference>
<protein>
    <recommendedName>
        <fullName evidence="2">T6SS Phospholipase effector Tle1-like catalytic domain-containing protein</fullName>
    </recommendedName>
</protein>
<gene>
    <name evidence="3" type="ORF">OE88DRAFT_15839</name>
</gene>
<evidence type="ECO:0000313" key="3">
    <source>
        <dbReference type="EMBL" id="TFK56426.1"/>
    </source>
</evidence>
<feature type="domain" description="T6SS Phospholipase effector Tle1-like catalytic" evidence="2">
    <location>
        <begin position="52"/>
        <end position="353"/>
    </location>
</feature>
<feature type="region of interest" description="Disordered" evidence="1">
    <location>
        <begin position="260"/>
        <end position="312"/>
    </location>
</feature>
<evidence type="ECO:0000256" key="1">
    <source>
        <dbReference type="SAM" id="MobiDB-lite"/>
    </source>
</evidence>
<name>A0A5C3NIX9_9AGAM</name>
<dbReference type="STRING" id="5364.A0A5C3NIX9"/>
<dbReference type="PANTHER" id="PTHR33840">
    <property type="match status" value="1"/>
</dbReference>
<dbReference type="InterPro" id="IPR018712">
    <property type="entry name" value="Tle1-like_cat"/>
</dbReference>
<dbReference type="Pfam" id="PF09994">
    <property type="entry name" value="T6SS_Tle1-like_cat"/>
    <property type="match status" value="1"/>
</dbReference>
<evidence type="ECO:0000313" key="4">
    <source>
        <dbReference type="Proteomes" id="UP000305948"/>
    </source>
</evidence>
<sequence>MVNITGLEHSMSADSDDTVVDSPFDDPPVLDDGWQPEDDYVDDVIPSNHDRRTLVLCFDGTGDQFDDDNSNVVQLVSMLKKHDPAHQMVYYQTGIGTSTGPGAAINAFTRSFWKLADEAIAWSLPHHVQGGYEFLMQNYHSGDKICIFGFSRGAYTARALAGMLHKVGLLPPGNHQTIPFAYKMFKREDERGWKQSTAFKKAFGIDIDIEFLGVWDTVASVGFIPRHLPFTTNNTSIKTFRHAISLDEHRAKFKANHWHNYSPEQEKLGTQPGDMPTSYRRARPQIDEHNSSGDAKHTHKKKSQGPHSGRGWAKSDVMEVWFAGCHCDIGGGSVSNDTAHSLARIPLRWMVRQCFLASTGILFHGKLLERIGLHPDSLYPVVKPRPPPLSVEDSYKIFSRLQDAQNARDSVSDPDSHPAEMVPGGMDIEFGDLGRMANEEEEDLADSLCPLYDELVIAKWWWILEVIPFKHREQKHDASWLSTWKINLGHGRHFPQKHLHTGAKVHRTVKYRMEAVNLLKDGKYTPRVVFDGEPEWVE</sequence>